<keyword evidence="2" id="KW-1185">Reference proteome</keyword>
<protein>
    <submittedName>
        <fullName evidence="1">Uncharacterized protein</fullName>
    </submittedName>
</protein>
<proteinExistence type="predicted"/>
<dbReference type="Proteomes" id="UP000887568">
    <property type="component" value="Unplaced"/>
</dbReference>
<dbReference type="GeneID" id="119733705"/>
<dbReference type="EnsemblMetazoa" id="XM_038207090.1">
    <property type="protein sequence ID" value="XP_038063018.1"/>
    <property type="gene ID" value="LOC119733705"/>
</dbReference>
<dbReference type="Pfam" id="PF12836">
    <property type="entry name" value="HHH_3"/>
    <property type="match status" value="1"/>
</dbReference>
<dbReference type="InterPro" id="IPR010994">
    <property type="entry name" value="RuvA_2-like"/>
</dbReference>
<sequence length="193" mass="21388">MEKIPINYCSYRDLATVPGVGDALATTIVDLRSAHGDITPEMLMSVPGVRSMPDIMRMFDFKSYIPFSEGSHPVNLAFPKSRFRRVPQATASAPSQMSSFQDAWSGLQGGTQKLDPLMSRFLESPYPFDSYPPHPPSPYAYSAHPREAHRLREEVPPVPFGQDAAATWSGNTAVSRIKKYALCWRDGVSGYTT</sequence>
<dbReference type="SUPFAM" id="SSF47781">
    <property type="entry name" value="RuvA domain 2-like"/>
    <property type="match status" value="1"/>
</dbReference>
<accession>A0A914AH47</accession>
<dbReference type="AlphaFoldDB" id="A0A914AH47"/>
<name>A0A914AH47_PATMI</name>
<evidence type="ECO:0000313" key="1">
    <source>
        <dbReference type="EnsemblMetazoa" id="XP_038063018.1"/>
    </source>
</evidence>
<reference evidence="1" key="1">
    <citation type="submission" date="2022-11" db="UniProtKB">
        <authorList>
            <consortium name="EnsemblMetazoa"/>
        </authorList>
    </citation>
    <scope>IDENTIFICATION</scope>
</reference>
<organism evidence="1 2">
    <name type="scientific">Patiria miniata</name>
    <name type="common">Bat star</name>
    <name type="synonym">Asterina miniata</name>
    <dbReference type="NCBI Taxonomy" id="46514"/>
    <lineage>
        <taxon>Eukaryota</taxon>
        <taxon>Metazoa</taxon>
        <taxon>Echinodermata</taxon>
        <taxon>Eleutherozoa</taxon>
        <taxon>Asterozoa</taxon>
        <taxon>Asteroidea</taxon>
        <taxon>Valvatacea</taxon>
        <taxon>Valvatida</taxon>
        <taxon>Asterinidae</taxon>
        <taxon>Patiria</taxon>
    </lineage>
</organism>
<evidence type="ECO:0000313" key="2">
    <source>
        <dbReference type="Proteomes" id="UP000887568"/>
    </source>
</evidence>
<dbReference type="RefSeq" id="XP_038063018.1">
    <property type="nucleotide sequence ID" value="XM_038207090.1"/>
</dbReference>
<dbReference type="Gene3D" id="1.10.150.320">
    <property type="entry name" value="Photosystem II 12 kDa extrinsic protein"/>
    <property type="match status" value="1"/>
</dbReference>